<reference evidence="1 2" key="1">
    <citation type="submission" date="2020-02" db="EMBL/GenBank/DDBJ databases">
        <title>Genome sequence of strain CCNWXJ40-4.</title>
        <authorList>
            <person name="Gao J."/>
            <person name="Sun J."/>
        </authorList>
    </citation>
    <scope>NUCLEOTIDE SEQUENCE [LARGE SCALE GENOMIC DNA]</scope>
    <source>
        <strain evidence="1 2">CCNWXJ 40-4</strain>
    </source>
</reference>
<comment type="caution">
    <text evidence="1">The sequence shown here is derived from an EMBL/GenBank/DDBJ whole genome shotgun (WGS) entry which is preliminary data.</text>
</comment>
<protein>
    <submittedName>
        <fullName evidence="1">Histidine phosphatase family protein</fullName>
    </submittedName>
</protein>
<dbReference type="Proteomes" id="UP001642900">
    <property type="component" value="Unassembled WGS sequence"/>
</dbReference>
<dbReference type="RefSeq" id="WP_165026149.1">
    <property type="nucleotide sequence ID" value="NZ_JAAKZF010000007.1"/>
</dbReference>
<dbReference type="EMBL" id="JAAKZF010000007">
    <property type="protein sequence ID" value="NGO51255.1"/>
    <property type="molecule type" value="Genomic_DNA"/>
</dbReference>
<name>A0A6G4W905_9HYPH</name>
<evidence type="ECO:0000313" key="1">
    <source>
        <dbReference type="EMBL" id="NGO51255.1"/>
    </source>
</evidence>
<dbReference type="InterPro" id="IPR013078">
    <property type="entry name" value="His_Pase_superF_clade-1"/>
</dbReference>
<keyword evidence="2" id="KW-1185">Reference proteome</keyword>
<organism evidence="1 2">
    <name type="scientific">Allomesorhizobium camelthorni</name>
    <dbReference type="NCBI Taxonomy" id="475069"/>
    <lineage>
        <taxon>Bacteria</taxon>
        <taxon>Pseudomonadati</taxon>
        <taxon>Pseudomonadota</taxon>
        <taxon>Alphaproteobacteria</taxon>
        <taxon>Hyphomicrobiales</taxon>
        <taxon>Phyllobacteriaceae</taxon>
        <taxon>Allomesorhizobium</taxon>
    </lineage>
</organism>
<dbReference type="InterPro" id="IPR029033">
    <property type="entry name" value="His_PPase_superfam"/>
</dbReference>
<proteinExistence type="predicted"/>
<dbReference type="AlphaFoldDB" id="A0A6G4W905"/>
<dbReference type="Pfam" id="PF00300">
    <property type="entry name" value="His_Phos_1"/>
    <property type="match status" value="1"/>
</dbReference>
<accession>A0A6G4W905</accession>
<dbReference type="SUPFAM" id="SSF53254">
    <property type="entry name" value="Phosphoglycerate mutase-like"/>
    <property type="match status" value="1"/>
</dbReference>
<gene>
    <name evidence="1" type="ORF">G6N73_08680</name>
</gene>
<dbReference type="Gene3D" id="3.40.50.1240">
    <property type="entry name" value="Phosphoglycerate mutase-like"/>
    <property type="match status" value="1"/>
</dbReference>
<evidence type="ECO:0000313" key="2">
    <source>
        <dbReference type="Proteomes" id="UP001642900"/>
    </source>
</evidence>
<sequence length="196" mass="21268">MIGVYLTHPQVAVDASVPVPEWGLSETGRTRLLAIRQRPWVRSLAGIVSSAERKAKEAAAILAEAAGVDFRTVAEMGENDRSATGYLPPLEFEKAADWFFANPERSFRGWERAVDAQARIVAAFDAALESWPPDRPIAFVGHGGVGTLLKCHLAGMPIARSTDQPSGGGNVFAFRLSDRRLLCDWAPVETFTGEFG</sequence>